<keyword evidence="1" id="KW-0285">Flavoprotein</keyword>
<dbReference type="AlphaFoldDB" id="A0A9D1FWY6"/>
<reference evidence="4" key="1">
    <citation type="submission" date="2020-10" db="EMBL/GenBank/DDBJ databases">
        <authorList>
            <person name="Gilroy R."/>
        </authorList>
    </citation>
    <scope>NUCLEOTIDE SEQUENCE</scope>
    <source>
        <strain evidence="4">CHK152-2994</strain>
    </source>
</reference>
<dbReference type="PANTHER" id="PTHR43278">
    <property type="entry name" value="NAD(P)H-DEPENDENT FMN-CONTAINING OXIDOREDUCTASE YWQN-RELATED"/>
    <property type="match status" value="1"/>
</dbReference>
<sequence>MKVLLFNGSPHKDGCIFTALNEIKKTLQEEGIESEIYHIGTKAISGCKACRACAKLGKCVIDDGVNEFLEYAKDFDGFILGSPVYYAAAAGGAIAFLNRAFFTAFMSGRGDIFLHKPGAAVVSARRAGTTATLDQLNKYFTITEMPIISGRYWNMVHGHTTEDVMKDLEGLQNMRILARNMAYYLKCKEAGKKAGIELPKQEEVIFTDFIR</sequence>
<dbReference type="PANTHER" id="PTHR43278:SF4">
    <property type="entry name" value="NAD(P)H-DEPENDENT FMN-CONTAINING OXIDOREDUCTASE YWQN-RELATED"/>
    <property type="match status" value="1"/>
</dbReference>
<evidence type="ECO:0000313" key="5">
    <source>
        <dbReference type="Proteomes" id="UP000824139"/>
    </source>
</evidence>
<evidence type="ECO:0000313" key="4">
    <source>
        <dbReference type="EMBL" id="HIS83654.1"/>
    </source>
</evidence>
<dbReference type="InterPro" id="IPR051796">
    <property type="entry name" value="ISF_SsuE-like"/>
</dbReference>
<proteinExistence type="predicted"/>
<comment type="caution">
    <text evidence="4">The sequence shown here is derived from an EMBL/GenBank/DDBJ whole genome shotgun (WGS) entry which is preliminary data.</text>
</comment>
<dbReference type="SUPFAM" id="SSF52218">
    <property type="entry name" value="Flavoproteins"/>
    <property type="match status" value="1"/>
</dbReference>
<protein>
    <submittedName>
        <fullName evidence="4">Flavodoxin family protein</fullName>
    </submittedName>
</protein>
<evidence type="ECO:0000256" key="2">
    <source>
        <dbReference type="ARBA" id="ARBA00022643"/>
    </source>
</evidence>
<dbReference type="Proteomes" id="UP000824139">
    <property type="component" value="Unassembled WGS sequence"/>
</dbReference>
<gene>
    <name evidence="4" type="ORF">IAD41_08640</name>
</gene>
<organism evidence="4 5">
    <name type="scientific">Candidatus Scatenecus faecavium</name>
    <dbReference type="NCBI Taxonomy" id="2840915"/>
    <lineage>
        <taxon>Bacteria</taxon>
        <taxon>Candidatus Scatenecus</taxon>
    </lineage>
</organism>
<evidence type="ECO:0000259" key="3">
    <source>
        <dbReference type="Pfam" id="PF03358"/>
    </source>
</evidence>
<keyword evidence="2" id="KW-0288">FMN</keyword>
<dbReference type="Gene3D" id="3.40.50.360">
    <property type="match status" value="1"/>
</dbReference>
<dbReference type="InterPro" id="IPR029039">
    <property type="entry name" value="Flavoprotein-like_sf"/>
</dbReference>
<name>A0A9D1FWY6_9BACT</name>
<dbReference type="EMBL" id="DVJO01000184">
    <property type="protein sequence ID" value="HIS83654.1"/>
    <property type="molecule type" value="Genomic_DNA"/>
</dbReference>
<accession>A0A9D1FWY6</accession>
<feature type="domain" description="NADPH-dependent FMN reductase-like" evidence="3">
    <location>
        <begin position="1"/>
        <end position="159"/>
    </location>
</feature>
<dbReference type="GO" id="GO:0016491">
    <property type="term" value="F:oxidoreductase activity"/>
    <property type="evidence" value="ECO:0007669"/>
    <property type="project" value="InterPro"/>
</dbReference>
<reference evidence="4" key="2">
    <citation type="journal article" date="2021" name="PeerJ">
        <title>Extensive microbial diversity within the chicken gut microbiome revealed by metagenomics and culture.</title>
        <authorList>
            <person name="Gilroy R."/>
            <person name="Ravi A."/>
            <person name="Getino M."/>
            <person name="Pursley I."/>
            <person name="Horton D.L."/>
            <person name="Alikhan N.F."/>
            <person name="Baker D."/>
            <person name="Gharbi K."/>
            <person name="Hall N."/>
            <person name="Watson M."/>
            <person name="Adriaenssens E.M."/>
            <person name="Foster-Nyarko E."/>
            <person name="Jarju S."/>
            <person name="Secka A."/>
            <person name="Antonio M."/>
            <person name="Oren A."/>
            <person name="Chaudhuri R.R."/>
            <person name="La Ragione R."/>
            <person name="Hildebrand F."/>
            <person name="Pallen M.J."/>
        </authorList>
    </citation>
    <scope>NUCLEOTIDE SEQUENCE</scope>
    <source>
        <strain evidence="4">CHK152-2994</strain>
    </source>
</reference>
<dbReference type="Pfam" id="PF03358">
    <property type="entry name" value="FMN_red"/>
    <property type="match status" value="1"/>
</dbReference>
<dbReference type="InterPro" id="IPR005025">
    <property type="entry name" value="FMN_Rdtase-like_dom"/>
</dbReference>
<evidence type="ECO:0000256" key="1">
    <source>
        <dbReference type="ARBA" id="ARBA00022630"/>
    </source>
</evidence>